<evidence type="ECO:0000313" key="4">
    <source>
        <dbReference type="Proteomes" id="UP000004863"/>
    </source>
</evidence>
<feature type="chain" id="PRO_5003635176" evidence="2">
    <location>
        <begin position="28"/>
        <end position="384"/>
    </location>
</feature>
<evidence type="ECO:0000313" key="3">
    <source>
        <dbReference type="EMBL" id="EID50538.1"/>
    </source>
</evidence>
<organism evidence="3 4">
    <name type="scientific">Rothia aeria F0474</name>
    <dbReference type="NCBI Taxonomy" id="1125724"/>
    <lineage>
        <taxon>Bacteria</taxon>
        <taxon>Bacillati</taxon>
        <taxon>Actinomycetota</taxon>
        <taxon>Actinomycetes</taxon>
        <taxon>Micrococcales</taxon>
        <taxon>Micrococcaceae</taxon>
        <taxon>Rothia</taxon>
    </lineage>
</organism>
<dbReference type="AlphaFoldDB" id="I0URN5"/>
<name>I0URN5_9MICC</name>
<feature type="signal peptide" evidence="2">
    <location>
        <begin position="1"/>
        <end position="27"/>
    </location>
</feature>
<evidence type="ECO:0000256" key="2">
    <source>
        <dbReference type="SAM" id="SignalP"/>
    </source>
</evidence>
<dbReference type="EMBL" id="AJJQ01000040">
    <property type="protein sequence ID" value="EID50538.1"/>
    <property type="molecule type" value="Genomic_DNA"/>
</dbReference>
<dbReference type="RefSeq" id="WP_006888703.1">
    <property type="nucleotide sequence ID" value="NZ_AJJQ01000040.1"/>
</dbReference>
<feature type="region of interest" description="Disordered" evidence="1">
    <location>
        <begin position="336"/>
        <end position="384"/>
    </location>
</feature>
<reference evidence="3" key="1">
    <citation type="submission" date="2012-03" db="EMBL/GenBank/DDBJ databases">
        <authorList>
            <person name="Durkin A.S."/>
            <person name="McCorrison J."/>
            <person name="Torralba M."/>
            <person name="Gillis M."/>
            <person name="Methe B."/>
            <person name="Sutton G."/>
            <person name="Nelson K.E."/>
        </authorList>
    </citation>
    <scope>NUCLEOTIDE SEQUENCE [LARGE SCALE GENOMIC DNA]</scope>
    <source>
        <strain evidence="3">F0474</strain>
    </source>
</reference>
<comment type="caution">
    <text evidence="3">The sequence shown here is derived from an EMBL/GenBank/DDBJ whole genome shotgun (WGS) entry which is preliminary data.</text>
</comment>
<proteinExistence type="predicted"/>
<protein>
    <submittedName>
        <fullName evidence="3">Uncharacterized protein</fullName>
    </submittedName>
</protein>
<gene>
    <name evidence="3" type="ORF">HMPREF1324_2334</name>
</gene>
<evidence type="ECO:0000256" key="1">
    <source>
        <dbReference type="SAM" id="MobiDB-lite"/>
    </source>
</evidence>
<dbReference type="Proteomes" id="UP000004863">
    <property type="component" value="Unassembled WGS sequence"/>
</dbReference>
<feature type="region of interest" description="Disordered" evidence="1">
    <location>
        <begin position="31"/>
        <end position="78"/>
    </location>
</feature>
<dbReference type="PATRIC" id="fig|1125724.3.peg.1692"/>
<feature type="compositionally biased region" description="Polar residues" evidence="1">
    <location>
        <begin position="67"/>
        <end position="76"/>
    </location>
</feature>
<dbReference type="OrthoDB" id="5192284at2"/>
<accession>I0URN5</accession>
<sequence length="384" mass="42448">MKKSSSVLLSFSLVFSTLYLSFPSAYASETCTTDSGSGNGKNHVGETCVESSSELGASDGGEESNDRSQIQQQSPGMTEEEWKAYLAENYSEHKTPSGETYYVSNTTGGSCITTDGKPGKLNPRMGYGEDGNIVQAVPRAPLQGRAMCTATKDKPAEQIEQERASYEEQVAEIKRRFVEMNPATPQLRLNDYPSPHVWKDENAHFYVDFEGSNQYEGELKAGHVRIEAVPISYAFESGDGGQYTSSVASGKLRAQSQEEMPKTPNSYMYKESGNYHAYVTVTYTGRFKVGDGPWHPIDGQITKTSEAALVRVWEIETHNVAKLCTEDPTAWACPGSKHRPDYNNPNPRLAVPDPHTGQQWHKDNVGSGDTEWWRKPAKKQTGSR</sequence>
<keyword evidence="4" id="KW-1185">Reference proteome</keyword>
<keyword evidence="2" id="KW-0732">Signal</keyword>